<evidence type="ECO:0000256" key="1">
    <source>
        <dbReference type="SAM" id="Coils"/>
    </source>
</evidence>
<dbReference type="RefSeq" id="WP_123646238.1">
    <property type="nucleotide sequence ID" value="NZ_RCTY01000012.1"/>
</dbReference>
<reference evidence="2 3" key="1">
    <citation type="submission" date="2018-10" db="EMBL/GenBank/DDBJ databases">
        <title>The genome of Lysobacter enzymogenes OH11.</title>
        <authorList>
            <person name="Liu F."/>
            <person name="Zhao Y."/>
            <person name="Qian G."/>
            <person name="Chen Y."/>
            <person name="Xu H."/>
        </authorList>
    </citation>
    <scope>NUCLEOTIDE SEQUENCE [LARGE SCALE GENOMIC DNA]</scope>
    <source>
        <strain evidence="2 3">OH11</strain>
    </source>
</reference>
<sequence length="168" mass="19182">MNKQRFPLATLLQLREHRVETARALVMERQAQVQARREACTAIEGEIVALNQERASQRLRLLDPPPPGVPWAMAMAQREAHVDHLAELANAARQRLADAQGKLREAEAALDEARKAFFRAKSRLEALEKRRDVWRKEQSAIAQRREEAQSADLLLAARQRSTHHNSPF</sequence>
<dbReference type="InterPro" id="IPR031869">
    <property type="entry name" value="YscO-like"/>
</dbReference>
<dbReference type="Proteomes" id="UP000275910">
    <property type="component" value="Unassembled WGS sequence"/>
</dbReference>
<dbReference type="InterPro" id="IPR053716">
    <property type="entry name" value="Flag_assembly_chemotaxis_eff"/>
</dbReference>
<protein>
    <submittedName>
        <fullName evidence="2">Uncharacterized protein</fullName>
    </submittedName>
</protein>
<dbReference type="AlphaFoldDB" id="A0A3N2RLY7"/>
<dbReference type="Pfam" id="PF16789">
    <property type="entry name" value="YscO-like"/>
    <property type="match status" value="1"/>
</dbReference>
<dbReference type="EMBL" id="RCTY01000012">
    <property type="protein sequence ID" value="ROU08480.1"/>
    <property type="molecule type" value="Genomic_DNA"/>
</dbReference>
<proteinExistence type="predicted"/>
<evidence type="ECO:0000313" key="2">
    <source>
        <dbReference type="EMBL" id="ROU08480.1"/>
    </source>
</evidence>
<evidence type="ECO:0000313" key="3">
    <source>
        <dbReference type="Proteomes" id="UP000275910"/>
    </source>
</evidence>
<organism evidence="2 3">
    <name type="scientific">Lysobacter enzymogenes</name>
    <dbReference type="NCBI Taxonomy" id="69"/>
    <lineage>
        <taxon>Bacteria</taxon>
        <taxon>Pseudomonadati</taxon>
        <taxon>Pseudomonadota</taxon>
        <taxon>Gammaproteobacteria</taxon>
        <taxon>Lysobacterales</taxon>
        <taxon>Lysobacteraceae</taxon>
        <taxon>Lysobacter</taxon>
    </lineage>
</organism>
<comment type="caution">
    <text evidence="2">The sequence shown here is derived from an EMBL/GenBank/DDBJ whole genome shotgun (WGS) entry which is preliminary data.</text>
</comment>
<feature type="coiled-coil region" evidence="1">
    <location>
        <begin position="82"/>
        <end position="130"/>
    </location>
</feature>
<gene>
    <name evidence="2" type="ORF">D9T17_04130</name>
</gene>
<dbReference type="Gene3D" id="1.10.287.1700">
    <property type="match status" value="1"/>
</dbReference>
<name>A0A3N2RLY7_LYSEN</name>
<accession>A0A3N2RLY7</accession>
<keyword evidence="1" id="KW-0175">Coiled coil</keyword>